<evidence type="ECO:0008006" key="3">
    <source>
        <dbReference type="Google" id="ProtNLM"/>
    </source>
</evidence>
<comment type="caution">
    <text evidence="1">The sequence shown here is derived from an EMBL/GenBank/DDBJ whole genome shotgun (WGS) entry which is preliminary data.</text>
</comment>
<sequence length="367" mass="41488">MLDGSHRIFCESRLIFTTKKLLLQESLHMKKTLFFLLFSVVLLGQKIETIDLSKSIKDGKNSIKSFTVIDQRAEQEVGMVMSHQDEVKIRFENEAGKDIKDWFYKYNTVRGNNDMVLLLEKLNISEDKKEKYSIGRLELKASTFIKKEDGYHFMDRKDTIVTVSSRTTPYIGQNLARKTTLILTDLFKESYKATPWEISIAEIDLPNYTAVLKEKLSILKADELKDGVYKDYYSFFTHNPEPGFILQTNDKGIVTKAVKGEEKKAIRNFYAFVHNGMAFKNIPVGYTEIFKNENGVFIEVTKSDLFPEASASGVTIGAAAGGLVGGIIGAVIDVSLSNKKKSTLGPKVYLDPFTGNYILPEDFDKTK</sequence>
<dbReference type="AlphaFoldDB" id="A0A316X7G3"/>
<evidence type="ECO:0000313" key="1">
    <source>
        <dbReference type="EMBL" id="PWN68666.1"/>
    </source>
</evidence>
<proteinExistence type="predicted"/>
<dbReference type="EMBL" id="PPED02000004">
    <property type="protein sequence ID" value="PWN68666.1"/>
    <property type="molecule type" value="Genomic_DNA"/>
</dbReference>
<name>A0A316X7G3_9FLAO</name>
<dbReference type="Proteomes" id="UP000236594">
    <property type="component" value="Unassembled WGS sequence"/>
</dbReference>
<organism evidence="1 2">
    <name type="scientific">Chryseobacterium phosphatilyticum</name>
    <dbReference type="NCBI Taxonomy" id="475075"/>
    <lineage>
        <taxon>Bacteria</taxon>
        <taxon>Pseudomonadati</taxon>
        <taxon>Bacteroidota</taxon>
        <taxon>Flavobacteriia</taxon>
        <taxon>Flavobacteriales</taxon>
        <taxon>Weeksellaceae</taxon>
        <taxon>Chryseobacterium group</taxon>
        <taxon>Chryseobacterium</taxon>
    </lineage>
</organism>
<accession>A0A316X7G3</accession>
<gene>
    <name evidence="1" type="ORF">C1631_018495</name>
</gene>
<protein>
    <recommendedName>
        <fullName evidence="3">Glycine zipper family protein</fullName>
    </recommendedName>
</protein>
<evidence type="ECO:0000313" key="2">
    <source>
        <dbReference type="Proteomes" id="UP000236594"/>
    </source>
</evidence>
<reference evidence="1 2" key="1">
    <citation type="submission" date="2018-04" db="EMBL/GenBank/DDBJ databases">
        <title>Draft Genome Sequence of Phosphate-Solubilizing Chryseobacterium sp. ISE14 that is a Biocontrol and Plant Growth-Promoting Rhizobacterium Isolated from Cucumber.</title>
        <authorList>
            <person name="Jeong J.-J."/>
            <person name="Sang M.K."/>
            <person name="Choi I.-G."/>
            <person name="Kim K.D."/>
        </authorList>
    </citation>
    <scope>NUCLEOTIDE SEQUENCE [LARGE SCALE GENOMIC DNA]</scope>
    <source>
        <strain evidence="1 2">ISE14</strain>
    </source>
</reference>
<keyword evidence="2" id="KW-1185">Reference proteome</keyword>